<reference evidence="2 3" key="1">
    <citation type="submission" date="2019-03" db="EMBL/GenBank/DDBJ databases">
        <title>Genomic Encyclopedia of Type Strains, Phase IV (KMG-IV): sequencing the most valuable type-strain genomes for metagenomic binning, comparative biology and taxonomic classification.</title>
        <authorList>
            <person name="Goeker M."/>
        </authorList>
    </citation>
    <scope>NUCLEOTIDE SEQUENCE [LARGE SCALE GENOMIC DNA]</scope>
    <source>
        <strain evidence="2 3">DSM 45361</strain>
    </source>
</reference>
<dbReference type="GO" id="GO:0016603">
    <property type="term" value="F:glutaminyl-peptide cyclotransferase activity"/>
    <property type="evidence" value="ECO:0007669"/>
    <property type="project" value="InterPro"/>
</dbReference>
<feature type="chain" id="PRO_5039058699" evidence="1">
    <location>
        <begin position="26"/>
        <end position="258"/>
    </location>
</feature>
<dbReference type="RefSeq" id="WP_279538270.1">
    <property type="nucleotide sequence ID" value="NZ_SNXZ01000001.1"/>
</dbReference>
<dbReference type="SUPFAM" id="SSF50969">
    <property type="entry name" value="YVTN repeat-like/Quinoprotein amine dehydrogenase"/>
    <property type="match status" value="1"/>
</dbReference>
<protein>
    <submittedName>
        <fullName evidence="2">Glutamine cyclotransferase</fullName>
    </submittedName>
</protein>
<sequence length="258" mass="27957">MRARTFSAIGCALLLTGCVASPQSAPLTGVAVLRAQVVAVLPHPRDAFTEGLELDGGELYESTGEVGRSRITVSDPVTGEVRQRVDVPAVFGEGITVLPTRVWQLTWQDGFAFERDRKTLAELRRVPYQGEGWGLCHQDDGTLVMSNGTDTLTFRDPATFAAKGTIRVHTQDRSVALLNELACTPGALYANVWKTDTIVRIDPRTGAVTASIDLSDLPVDRTGADVLNGITPVPGTDDFLVTGKLWPSMFRVRFTTQE</sequence>
<keyword evidence="3" id="KW-1185">Reference proteome</keyword>
<dbReference type="Proteomes" id="UP000295444">
    <property type="component" value="Unassembled WGS sequence"/>
</dbReference>
<name>A0A4R6SMY1_LABRH</name>
<dbReference type="PANTHER" id="PTHR31270">
    <property type="entry name" value="GLUTAMINYL-PEPTIDE CYCLOTRANSFERASE"/>
    <property type="match status" value="1"/>
</dbReference>
<dbReference type="Gene3D" id="2.130.10.10">
    <property type="entry name" value="YVTN repeat-like/Quinoprotein amine dehydrogenase"/>
    <property type="match status" value="1"/>
</dbReference>
<comment type="caution">
    <text evidence="2">The sequence shown here is derived from an EMBL/GenBank/DDBJ whole genome shotgun (WGS) entry which is preliminary data.</text>
</comment>
<evidence type="ECO:0000256" key="1">
    <source>
        <dbReference type="SAM" id="SignalP"/>
    </source>
</evidence>
<dbReference type="EMBL" id="SNXZ01000001">
    <property type="protein sequence ID" value="TDQ04533.1"/>
    <property type="molecule type" value="Genomic_DNA"/>
</dbReference>
<dbReference type="InterPro" id="IPR011044">
    <property type="entry name" value="Quino_amine_DH_bsu"/>
</dbReference>
<evidence type="ECO:0000313" key="2">
    <source>
        <dbReference type="EMBL" id="TDQ04533.1"/>
    </source>
</evidence>
<accession>A0A4R6SMY1</accession>
<evidence type="ECO:0000313" key="3">
    <source>
        <dbReference type="Proteomes" id="UP000295444"/>
    </source>
</evidence>
<dbReference type="InterPro" id="IPR007788">
    <property type="entry name" value="QCT"/>
</dbReference>
<keyword evidence="2" id="KW-0808">Transferase</keyword>
<organism evidence="2 3">
    <name type="scientific">Labedaea rhizosphaerae</name>
    <dbReference type="NCBI Taxonomy" id="598644"/>
    <lineage>
        <taxon>Bacteria</taxon>
        <taxon>Bacillati</taxon>
        <taxon>Actinomycetota</taxon>
        <taxon>Actinomycetes</taxon>
        <taxon>Pseudonocardiales</taxon>
        <taxon>Pseudonocardiaceae</taxon>
        <taxon>Labedaea</taxon>
    </lineage>
</organism>
<feature type="signal peptide" evidence="1">
    <location>
        <begin position="1"/>
        <end position="25"/>
    </location>
</feature>
<dbReference type="PROSITE" id="PS51257">
    <property type="entry name" value="PROKAR_LIPOPROTEIN"/>
    <property type="match status" value="1"/>
</dbReference>
<dbReference type="Pfam" id="PF05096">
    <property type="entry name" value="Glu_cyclase_2"/>
    <property type="match status" value="1"/>
</dbReference>
<proteinExistence type="predicted"/>
<keyword evidence="1" id="KW-0732">Signal</keyword>
<dbReference type="InterPro" id="IPR015943">
    <property type="entry name" value="WD40/YVTN_repeat-like_dom_sf"/>
</dbReference>
<dbReference type="AlphaFoldDB" id="A0A4R6SMY1"/>
<dbReference type="PANTHER" id="PTHR31270:SF1">
    <property type="entry name" value="GLUTAMINYL-PEPTIDE CYCLOTRANSFERASE"/>
    <property type="match status" value="1"/>
</dbReference>
<gene>
    <name evidence="2" type="ORF">EV186_101485</name>
</gene>